<evidence type="ECO:0000313" key="1">
    <source>
        <dbReference type="EMBL" id="MBB5225194.1"/>
    </source>
</evidence>
<comment type="caution">
    <text evidence="1">The sequence shown here is derived from an EMBL/GenBank/DDBJ whole genome shotgun (WGS) entry which is preliminary data.</text>
</comment>
<gene>
    <name evidence="1" type="ORF">HNP76_000538</name>
</gene>
<reference evidence="1 2" key="1">
    <citation type="submission" date="2020-08" db="EMBL/GenBank/DDBJ databases">
        <title>Genomic Encyclopedia of Type Strains, Phase IV (KMG-IV): sequencing the most valuable type-strain genomes for metagenomic binning, comparative biology and taxonomic classification.</title>
        <authorList>
            <person name="Goeker M."/>
        </authorList>
    </citation>
    <scope>NUCLEOTIDE SEQUENCE [LARGE SCALE GENOMIC DNA]</scope>
    <source>
        <strain evidence="1 2">DSM 103462</strain>
    </source>
</reference>
<protein>
    <submittedName>
        <fullName evidence="1">Putative negative regulator of RcsB-dependent stress response</fullName>
    </submittedName>
</protein>
<dbReference type="RefSeq" id="WP_184657238.1">
    <property type="nucleotide sequence ID" value="NZ_CP031518.1"/>
</dbReference>
<name>A0A7W8G7K3_9SPIR</name>
<dbReference type="AlphaFoldDB" id="A0A7W8G7K3"/>
<proteinExistence type="predicted"/>
<accession>A0A7W8G7K3</accession>
<organism evidence="1 2">
    <name type="scientific">Treponema ruminis</name>
    <dbReference type="NCBI Taxonomy" id="744515"/>
    <lineage>
        <taxon>Bacteria</taxon>
        <taxon>Pseudomonadati</taxon>
        <taxon>Spirochaetota</taxon>
        <taxon>Spirochaetia</taxon>
        <taxon>Spirochaetales</taxon>
        <taxon>Treponemataceae</taxon>
        <taxon>Treponema</taxon>
    </lineage>
</organism>
<evidence type="ECO:0000313" key="2">
    <source>
        <dbReference type="Proteomes" id="UP000518887"/>
    </source>
</evidence>
<keyword evidence="2" id="KW-1185">Reference proteome</keyword>
<dbReference type="Proteomes" id="UP000518887">
    <property type="component" value="Unassembled WGS sequence"/>
</dbReference>
<dbReference type="EMBL" id="JACHFQ010000002">
    <property type="protein sequence ID" value="MBB5225194.1"/>
    <property type="molecule type" value="Genomic_DNA"/>
</dbReference>
<sequence>MDEKTLKSTLSAHSIPEGFIKVTDKPIQGLSPEQKVILNRKGNMLFNEGKFDAACRIFVTTGYSDGLARIGDLYMKQNRSITALKYYLLANNRAKSEMVYEKIANIISILLKNI</sequence>